<reference evidence="1 2" key="1">
    <citation type="journal article" date="2017" name="Front. Genet.">
        <title>Draft sequencing of the heterozygous diploid genome of Satsuma (Citrus unshiu Marc.) using a hybrid assembly approach.</title>
        <authorList>
            <person name="Shimizu T."/>
            <person name="Tanizawa Y."/>
            <person name="Mochizuki T."/>
            <person name="Nagasaki H."/>
            <person name="Yoshioka T."/>
            <person name="Toyoda A."/>
            <person name="Fujiyama A."/>
            <person name="Kaminuma E."/>
            <person name="Nakamura Y."/>
        </authorList>
    </citation>
    <scope>NUCLEOTIDE SEQUENCE [LARGE SCALE GENOMIC DNA]</scope>
    <source>
        <strain evidence="2">cv. Miyagawa wase</strain>
    </source>
</reference>
<keyword evidence="2" id="KW-1185">Reference proteome</keyword>
<gene>
    <name evidence="1" type="ORF">CUMW_274960</name>
</gene>
<feature type="non-terminal residue" evidence="1">
    <location>
        <position position="1"/>
    </location>
</feature>
<accession>A0A2H5N185</accession>
<dbReference type="InterPro" id="IPR036396">
    <property type="entry name" value="Cyt_P450_sf"/>
</dbReference>
<dbReference type="STRING" id="55188.A0A2H5N185"/>
<sequence length="101" mass="11423">PDRVRGQRLIILHYSTWIACDYRQALSSPGPAPWPIVGTIPEECVRIASQLSRWIHCLMRELEHDILLHPIGTGHVFPVTSQELALEVLKVNDSVFAFRGP</sequence>
<organism evidence="1 2">
    <name type="scientific">Citrus unshiu</name>
    <name type="common">Satsuma mandarin</name>
    <name type="synonym">Citrus nobilis var. unshiu</name>
    <dbReference type="NCBI Taxonomy" id="55188"/>
    <lineage>
        <taxon>Eukaryota</taxon>
        <taxon>Viridiplantae</taxon>
        <taxon>Streptophyta</taxon>
        <taxon>Embryophyta</taxon>
        <taxon>Tracheophyta</taxon>
        <taxon>Spermatophyta</taxon>
        <taxon>Magnoliopsida</taxon>
        <taxon>eudicotyledons</taxon>
        <taxon>Gunneridae</taxon>
        <taxon>Pentapetalae</taxon>
        <taxon>rosids</taxon>
        <taxon>malvids</taxon>
        <taxon>Sapindales</taxon>
        <taxon>Rutaceae</taxon>
        <taxon>Aurantioideae</taxon>
        <taxon>Citrus</taxon>
    </lineage>
</organism>
<dbReference type="SUPFAM" id="SSF48264">
    <property type="entry name" value="Cytochrome P450"/>
    <property type="match status" value="1"/>
</dbReference>
<dbReference type="EMBL" id="BDQV01001489">
    <property type="protein sequence ID" value="GAY33345.1"/>
    <property type="molecule type" value="Genomic_DNA"/>
</dbReference>
<dbReference type="GO" id="GO:0020037">
    <property type="term" value="F:heme binding"/>
    <property type="evidence" value="ECO:0007669"/>
    <property type="project" value="InterPro"/>
</dbReference>
<dbReference type="Proteomes" id="UP000236630">
    <property type="component" value="Unassembled WGS sequence"/>
</dbReference>
<comment type="caution">
    <text evidence="1">The sequence shown here is derived from an EMBL/GenBank/DDBJ whole genome shotgun (WGS) entry which is preliminary data.</text>
</comment>
<dbReference type="AlphaFoldDB" id="A0A2H5N185"/>
<evidence type="ECO:0000313" key="1">
    <source>
        <dbReference type="EMBL" id="GAY33345.1"/>
    </source>
</evidence>
<evidence type="ECO:0000313" key="2">
    <source>
        <dbReference type="Proteomes" id="UP000236630"/>
    </source>
</evidence>
<proteinExistence type="predicted"/>
<dbReference type="GO" id="GO:0005506">
    <property type="term" value="F:iron ion binding"/>
    <property type="evidence" value="ECO:0007669"/>
    <property type="project" value="InterPro"/>
</dbReference>
<dbReference type="GO" id="GO:0004497">
    <property type="term" value="F:monooxygenase activity"/>
    <property type="evidence" value="ECO:0007669"/>
    <property type="project" value="InterPro"/>
</dbReference>
<protein>
    <submittedName>
        <fullName evidence="1">Uncharacterized protein</fullName>
    </submittedName>
</protein>
<dbReference type="GO" id="GO:0016705">
    <property type="term" value="F:oxidoreductase activity, acting on paired donors, with incorporation or reduction of molecular oxygen"/>
    <property type="evidence" value="ECO:0007669"/>
    <property type="project" value="InterPro"/>
</dbReference>
<feature type="non-terminal residue" evidence="1">
    <location>
        <position position="101"/>
    </location>
</feature>
<name>A0A2H5N185_CITUN</name>